<accession>A0A5B7J5T8</accession>
<protein>
    <submittedName>
        <fullName evidence="1">Uncharacterized protein</fullName>
    </submittedName>
</protein>
<name>A0A5B7J5T8_PORTR</name>
<reference evidence="1 2" key="1">
    <citation type="submission" date="2019-05" db="EMBL/GenBank/DDBJ databases">
        <title>Another draft genome of Portunus trituberculatus and its Hox gene families provides insights of decapod evolution.</title>
        <authorList>
            <person name="Jeong J.-H."/>
            <person name="Song I."/>
            <person name="Kim S."/>
            <person name="Choi T."/>
            <person name="Kim D."/>
            <person name="Ryu S."/>
            <person name="Kim W."/>
        </authorList>
    </citation>
    <scope>NUCLEOTIDE SEQUENCE [LARGE SCALE GENOMIC DNA]</scope>
    <source>
        <tissue evidence="1">Muscle</tissue>
    </source>
</reference>
<sequence>METGRRQSVERITKFDLRGSSSGLARRLRWKMVHGSEVVRKV</sequence>
<dbReference type="Proteomes" id="UP000324222">
    <property type="component" value="Unassembled WGS sequence"/>
</dbReference>
<comment type="caution">
    <text evidence="1">The sequence shown here is derived from an EMBL/GenBank/DDBJ whole genome shotgun (WGS) entry which is preliminary data.</text>
</comment>
<evidence type="ECO:0000313" key="1">
    <source>
        <dbReference type="EMBL" id="MPC91542.1"/>
    </source>
</evidence>
<gene>
    <name evidence="1" type="ORF">E2C01_086587</name>
</gene>
<organism evidence="1 2">
    <name type="scientific">Portunus trituberculatus</name>
    <name type="common">Swimming crab</name>
    <name type="synonym">Neptunus trituberculatus</name>
    <dbReference type="NCBI Taxonomy" id="210409"/>
    <lineage>
        <taxon>Eukaryota</taxon>
        <taxon>Metazoa</taxon>
        <taxon>Ecdysozoa</taxon>
        <taxon>Arthropoda</taxon>
        <taxon>Crustacea</taxon>
        <taxon>Multicrustacea</taxon>
        <taxon>Malacostraca</taxon>
        <taxon>Eumalacostraca</taxon>
        <taxon>Eucarida</taxon>
        <taxon>Decapoda</taxon>
        <taxon>Pleocyemata</taxon>
        <taxon>Brachyura</taxon>
        <taxon>Eubrachyura</taxon>
        <taxon>Portunoidea</taxon>
        <taxon>Portunidae</taxon>
        <taxon>Portuninae</taxon>
        <taxon>Portunus</taxon>
    </lineage>
</organism>
<dbReference type="EMBL" id="VSRR010088106">
    <property type="protein sequence ID" value="MPC91542.1"/>
    <property type="molecule type" value="Genomic_DNA"/>
</dbReference>
<keyword evidence="2" id="KW-1185">Reference proteome</keyword>
<dbReference type="AlphaFoldDB" id="A0A5B7J5T8"/>
<proteinExistence type="predicted"/>
<evidence type="ECO:0000313" key="2">
    <source>
        <dbReference type="Proteomes" id="UP000324222"/>
    </source>
</evidence>